<protein>
    <recommendedName>
        <fullName evidence="1">Fibronectin type III-like domain-containing protein</fullName>
    </recommendedName>
</protein>
<feature type="domain" description="Fibronectin type III-like" evidence="1">
    <location>
        <begin position="5"/>
        <end position="68"/>
    </location>
</feature>
<name>A0ABN9RJZ7_9DINO</name>
<keyword evidence="3" id="KW-1185">Reference proteome</keyword>
<dbReference type="Gene3D" id="2.60.40.10">
    <property type="entry name" value="Immunoglobulins"/>
    <property type="match status" value="1"/>
</dbReference>
<dbReference type="EMBL" id="CAUYUJ010007069">
    <property type="protein sequence ID" value="CAK0819455.1"/>
    <property type="molecule type" value="Genomic_DNA"/>
</dbReference>
<dbReference type="Proteomes" id="UP001189429">
    <property type="component" value="Unassembled WGS sequence"/>
</dbReference>
<evidence type="ECO:0000313" key="2">
    <source>
        <dbReference type="EMBL" id="CAK0819455.1"/>
    </source>
</evidence>
<accession>A0ABN9RJZ7</accession>
<evidence type="ECO:0000259" key="1">
    <source>
        <dbReference type="SMART" id="SM01217"/>
    </source>
</evidence>
<gene>
    <name evidence="2" type="ORF">PCOR1329_LOCUS21446</name>
</gene>
<reference evidence="2" key="1">
    <citation type="submission" date="2023-10" db="EMBL/GenBank/DDBJ databases">
        <authorList>
            <person name="Chen Y."/>
            <person name="Shah S."/>
            <person name="Dougan E. K."/>
            <person name="Thang M."/>
            <person name="Chan C."/>
        </authorList>
    </citation>
    <scope>NUCLEOTIDE SEQUENCE [LARGE SCALE GENOMIC DNA]</scope>
</reference>
<proteinExistence type="predicted"/>
<dbReference type="SMART" id="SM01217">
    <property type="entry name" value="Fn3_like"/>
    <property type="match status" value="1"/>
</dbReference>
<sequence>MSGVLSLNDRAGYTTPILKGFQRTELLVAGGKATVTFALSQRDLSHWDTEKGDWVAVAQVTAHIGESSGDIRQTLPDLDVAGATASQPQARSDPYDCAAGFSNWQAGWSDGKKSWCCEHAQKGCEQPAGGGGGFCCFSAGGPGGCGACPAAAVAAADSVCGASAGDCEGCGGGSTWCPVIATLAV</sequence>
<evidence type="ECO:0000313" key="3">
    <source>
        <dbReference type="Proteomes" id="UP001189429"/>
    </source>
</evidence>
<organism evidence="2 3">
    <name type="scientific">Prorocentrum cordatum</name>
    <dbReference type="NCBI Taxonomy" id="2364126"/>
    <lineage>
        <taxon>Eukaryota</taxon>
        <taxon>Sar</taxon>
        <taxon>Alveolata</taxon>
        <taxon>Dinophyceae</taxon>
        <taxon>Prorocentrales</taxon>
        <taxon>Prorocentraceae</taxon>
        <taxon>Prorocentrum</taxon>
    </lineage>
</organism>
<comment type="caution">
    <text evidence="2">The sequence shown here is derived from an EMBL/GenBank/DDBJ whole genome shotgun (WGS) entry which is preliminary data.</text>
</comment>
<dbReference type="InterPro" id="IPR026891">
    <property type="entry name" value="Fn3-like"/>
</dbReference>
<dbReference type="InterPro" id="IPR013783">
    <property type="entry name" value="Ig-like_fold"/>
</dbReference>
<dbReference type="Pfam" id="PF14310">
    <property type="entry name" value="Fn3-like"/>
    <property type="match status" value="1"/>
</dbReference>